<sequence>MGFGAILLTKCLRTSHYSRGQLELVAYPRIDEYFEKKKQYTEYVKRCGRYPFVSCGQLRFEVDLVHFAISPTGESIKKRRFFVEDLDLVTRREGVRFIDDIVSGVEGLEDAISDGYLPPKLRDSGDGKVKAMLEHLRTDSAPVTHAACLKILARVV</sequence>
<evidence type="ECO:0000313" key="1">
    <source>
        <dbReference type="EMBL" id="KIN02675.1"/>
    </source>
</evidence>
<dbReference type="HOGENOM" id="CLU_1687168_0_0_1"/>
<keyword evidence="2" id="KW-1185">Reference proteome</keyword>
<organism evidence="1 2">
    <name type="scientific">Oidiodendron maius (strain Zn)</name>
    <dbReference type="NCBI Taxonomy" id="913774"/>
    <lineage>
        <taxon>Eukaryota</taxon>
        <taxon>Fungi</taxon>
        <taxon>Dikarya</taxon>
        <taxon>Ascomycota</taxon>
        <taxon>Pezizomycotina</taxon>
        <taxon>Leotiomycetes</taxon>
        <taxon>Leotiomycetes incertae sedis</taxon>
        <taxon>Myxotrichaceae</taxon>
        <taxon>Oidiodendron</taxon>
    </lineage>
</organism>
<gene>
    <name evidence="1" type="ORF">OIDMADRAFT_27182</name>
</gene>
<evidence type="ECO:0000313" key="2">
    <source>
        <dbReference type="Proteomes" id="UP000054321"/>
    </source>
</evidence>
<reference evidence="2" key="2">
    <citation type="submission" date="2015-01" db="EMBL/GenBank/DDBJ databases">
        <title>Evolutionary Origins and Diversification of the Mycorrhizal Mutualists.</title>
        <authorList>
            <consortium name="DOE Joint Genome Institute"/>
            <consortium name="Mycorrhizal Genomics Consortium"/>
            <person name="Kohler A."/>
            <person name="Kuo A."/>
            <person name="Nagy L.G."/>
            <person name="Floudas D."/>
            <person name="Copeland A."/>
            <person name="Barry K.W."/>
            <person name="Cichocki N."/>
            <person name="Veneault-Fourrey C."/>
            <person name="LaButti K."/>
            <person name="Lindquist E.A."/>
            <person name="Lipzen A."/>
            <person name="Lundell T."/>
            <person name="Morin E."/>
            <person name="Murat C."/>
            <person name="Riley R."/>
            <person name="Ohm R."/>
            <person name="Sun H."/>
            <person name="Tunlid A."/>
            <person name="Henrissat B."/>
            <person name="Grigoriev I.V."/>
            <person name="Hibbett D.S."/>
            <person name="Martin F."/>
        </authorList>
    </citation>
    <scope>NUCLEOTIDE SEQUENCE [LARGE SCALE GENOMIC DNA]</scope>
    <source>
        <strain evidence="2">Zn</strain>
    </source>
</reference>
<protein>
    <submittedName>
        <fullName evidence="1">Uncharacterized protein</fullName>
    </submittedName>
</protein>
<dbReference type="AlphaFoldDB" id="A0A0C3HHW8"/>
<dbReference type="EMBL" id="KN832874">
    <property type="protein sequence ID" value="KIN02675.1"/>
    <property type="molecule type" value="Genomic_DNA"/>
</dbReference>
<proteinExistence type="predicted"/>
<dbReference type="Proteomes" id="UP000054321">
    <property type="component" value="Unassembled WGS sequence"/>
</dbReference>
<accession>A0A0C3HHW8</accession>
<dbReference type="InParanoid" id="A0A0C3HHW8"/>
<name>A0A0C3HHW8_OIDMZ</name>
<dbReference type="STRING" id="913774.A0A0C3HHW8"/>
<reference evidence="1 2" key="1">
    <citation type="submission" date="2014-04" db="EMBL/GenBank/DDBJ databases">
        <authorList>
            <consortium name="DOE Joint Genome Institute"/>
            <person name="Kuo A."/>
            <person name="Martino E."/>
            <person name="Perotto S."/>
            <person name="Kohler A."/>
            <person name="Nagy L.G."/>
            <person name="Floudas D."/>
            <person name="Copeland A."/>
            <person name="Barry K.W."/>
            <person name="Cichocki N."/>
            <person name="Veneault-Fourrey C."/>
            <person name="LaButti K."/>
            <person name="Lindquist E.A."/>
            <person name="Lipzen A."/>
            <person name="Lundell T."/>
            <person name="Morin E."/>
            <person name="Murat C."/>
            <person name="Sun H."/>
            <person name="Tunlid A."/>
            <person name="Henrissat B."/>
            <person name="Grigoriev I.V."/>
            <person name="Hibbett D.S."/>
            <person name="Martin F."/>
            <person name="Nordberg H.P."/>
            <person name="Cantor M.N."/>
            <person name="Hua S.X."/>
        </authorList>
    </citation>
    <scope>NUCLEOTIDE SEQUENCE [LARGE SCALE GENOMIC DNA]</scope>
    <source>
        <strain evidence="1 2">Zn</strain>
    </source>
</reference>